<proteinExistence type="inferred from homology"/>
<dbReference type="GO" id="GO:0006281">
    <property type="term" value="P:DNA repair"/>
    <property type="evidence" value="ECO:0007669"/>
    <property type="project" value="TreeGrafter"/>
</dbReference>
<dbReference type="PANTHER" id="PTHR43434:SF1">
    <property type="entry name" value="PHOSPHOGLYCOLATE PHOSPHATASE"/>
    <property type="match status" value="1"/>
</dbReference>
<reference evidence="5 6" key="1">
    <citation type="journal article" date="2009" name="PLoS ONE">
        <title>The complete genome of Teredinibacter turnerae T7901: an intracellular endosymbiont of marine wood-boring bivalves (shipworms).</title>
        <authorList>
            <person name="Yang J.C."/>
            <person name="Madupu R."/>
            <person name="Durkin A.S."/>
            <person name="Ekborg N.A."/>
            <person name="Pedamallu C.S."/>
            <person name="Hostetler J.B."/>
            <person name="Radune D."/>
            <person name="Toms B.S."/>
            <person name="Henrissat B."/>
            <person name="Coutinho P.M."/>
            <person name="Schwarz S."/>
            <person name="Field L."/>
            <person name="Trindade-Silva A.E."/>
            <person name="Soares C.A.G."/>
            <person name="Elshahawi S."/>
            <person name="Hanora A."/>
            <person name="Schmidt E.W."/>
            <person name="Haygood M.G."/>
            <person name="Posfai J."/>
            <person name="Benner J."/>
            <person name="Madinger C."/>
            <person name="Nove J."/>
            <person name="Anton B."/>
            <person name="Chaudhary K."/>
            <person name="Foster J."/>
            <person name="Holman A."/>
            <person name="Kumar S."/>
            <person name="Lessard P.A."/>
            <person name="Luyten Y.A."/>
            <person name="Slatko B."/>
            <person name="Wood N."/>
            <person name="Wu B."/>
            <person name="Teplitski M."/>
            <person name="Mougous J.D."/>
            <person name="Ward N."/>
            <person name="Eisen J.A."/>
            <person name="Badger J.H."/>
            <person name="Distel D.L."/>
        </authorList>
    </citation>
    <scope>NUCLEOTIDE SEQUENCE [LARGE SCALE GENOMIC DNA]</scope>
    <source>
        <strain evidence="6">ATCC 39867 / T7901</strain>
    </source>
</reference>
<evidence type="ECO:0000313" key="5">
    <source>
        <dbReference type="EMBL" id="ACR13561.1"/>
    </source>
</evidence>
<dbReference type="EMBL" id="CP001614">
    <property type="protein sequence ID" value="ACR13561.1"/>
    <property type="molecule type" value="Genomic_DNA"/>
</dbReference>
<evidence type="ECO:0000313" key="6">
    <source>
        <dbReference type="Proteomes" id="UP000009080"/>
    </source>
</evidence>
<dbReference type="GO" id="GO:0008967">
    <property type="term" value="F:phosphoglycolate phosphatase activity"/>
    <property type="evidence" value="ECO:0007669"/>
    <property type="project" value="UniProtKB-EC"/>
</dbReference>
<evidence type="ECO:0000256" key="4">
    <source>
        <dbReference type="ARBA" id="ARBA00013078"/>
    </source>
</evidence>
<dbReference type="Gene3D" id="3.40.50.1000">
    <property type="entry name" value="HAD superfamily/HAD-like"/>
    <property type="match status" value="1"/>
</dbReference>
<dbReference type="Pfam" id="PF13419">
    <property type="entry name" value="HAD_2"/>
    <property type="match status" value="1"/>
</dbReference>
<dbReference type="PANTHER" id="PTHR43434">
    <property type="entry name" value="PHOSPHOGLYCOLATE PHOSPHATASE"/>
    <property type="match status" value="1"/>
</dbReference>
<dbReference type="SUPFAM" id="SSF56784">
    <property type="entry name" value="HAD-like"/>
    <property type="match status" value="1"/>
</dbReference>
<dbReference type="EC" id="3.1.3.18" evidence="4"/>
<comment type="catalytic activity">
    <reaction evidence="1">
        <text>2-phosphoglycolate + H2O = glycolate + phosphate</text>
        <dbReference type="Rhea" id="RHEA:14369"/>
        <dbReference type="ChEBI" id="CHEBI:15377"/>
        <dbReference type="ChEBI" id="CHEBI:29805"/>
        <dbReference type="ChEBI" id="CHEBI:43474"/>
        <dbReference type="ChEBI" id="CHEBI:58033"/>
        <dbReference type="EC" id="3.1.3.18"/>
    </reaction>
</comment>
<dbReference type="Gene3D" id="1.10.150.240">
    <property type="entry name" value="Putative phosphatase, domain 2"/>
    <property type="match status" value="1"/>
</dbReference>
<dbReference type="eggNOG" id="COG0546">
    <property type="taxonomic scope" value="Bacteria"/>
</dbReference>
<dbReference type="RefSeq" id="WP_015819675.1">
    <property type="nucleotide sequence ID" value="NC_012997.1"/>
</dbReference>
<keyword evidence="6" id="KW-1185">Reference proteome</keyword>
<dbReference type="InterPro" id="IPR050155">
    <property type="entry name" value="HAD-like_hydrolase_sf"/>
</dbReference>
<dbReference type="InterPro" id="IPR023198">
    <property type="entry name" value="PGP-like_dom2"/>
</dbReference>
<dbReference type="GO" id="GO:0005829">
    <property type="term" value="C:cytosol"/>
    <property type="evidence" value="ECO:0007669"/>
    <property type="project" value="TreeGrafter"/>
</dbReference>
<organism evidence="5 6">
    <name type="scientific">Teredinibacter turnerae (strain ATCC 39867 / T7901)</name>
    <dbReference type="NCBI Taxonomy" id="377629"/>
    <lineage>
        <taxon>Bacteria</taxon>
        <taxon>Pseudomonadati</taxon>
        <taxon>Pseudomonadota</taxon>
        <taxon>Gammaproteobacteria</taxon>
        <taxon>Cellvibrionales</taxon>
        <taxon>Cellvibrionaceae</taxon>
        <taxon>Teredinibacter</taxon>
    </lineage>
</organism>
<comment type="pathway">
    <text evidence="2">Organic acid metabolism; glycolate biosynthesis; glycolate from 2-phosphoglycolate: step 1/1.</text>
</comment>
<evidence type="ECO:0000256" key="3">
    <source>
        <dbReference type="ARBA" id="ARBA00006171"/>
    </source>
</evidence>
<dbReference type="InterPro" id="IPR023214">
    <property type="entry name" value="HAD_sf"/>
</dbReference>
<dbReference type="SFLD" id="SFLDG01129">
    <property type="entry name" value="C1.5:_HAD__Beta-PGM__Phosphata"/>
    <property type="match status" value="1"/>
</dbReference>
<dbReference type="InterPro" id="IPR041492">
    <property type="entry name" value="HAD_2"/>
</dbReference>
<dbReference type="Proteomes" id="UP000009080">
    <property type="component" value="Chromosome"/>
</dbReference>
<evidence type="ECO:0000256" key="2">
    <source>
        <dbReference type="ARBA" id="ARBA00004818"/>
    </source>
</evidence>
<protein>
    <recommendedName>
        <fullName evidence="4">phosphoglycolate phosphatase</fullName>
        <ecNumber evidence="4">3.1.3.18</ecNumber>
    </recommendedName>
</protein>
<dbReference type="SFLD" id="SFLDS00003">
    <property type="entry name" value="Haloacid_Dehalogenase"/>
    <property type="match status" value="1"/>
</dbReference>
<sequence>MKLTAQYDCIIFDCDGVIFDSNRPKIAAMRSVLEECGYSPTQVSNCIDFFQNNFGTPRQIQIDNFFDRFIDEMPQHENQRKMEVFEKYSAACHGIFEQAKLSPGILDLLNTFSGDKFVTSGSVQTELREIISARDLDQYFKGVYGSPTAKAEIVASVLRGTPYQKSVLIGDAIADYEAATANSIDFIYFKPFSMVQESMMQIAEQEKFQVIDDFRALLD</sequence>
<gene>
    <name evidence="5" type="ordered locus">TERTU_1824</name>
</gene>
<evidence type="ECO:0000256" key="1">
    <source>
        <dbReference type="ARBA" id="ARBA00000830"/>
    </source>
</evidence>
<comment type="similarity">
    <text evidence="3">Belongs to the HAD-like hydrolase superfamily. CbbY/CbbZ/Gph/YieH family.</text>
</comment>
<name>C5BHT6_TERTT</name>
<accession>C5BHT6</accession>
<dbReference type="AlphaFoldDB" id="C5BHT6"/>
<dbReference type="KEGG" id="ttu:TERTU_1824"/>
<dbReference type="InterPro" id="IPR036412">
    <property type="entry name" value="HAD-like_sf"/>
</dbReference>
<dbReference type="STRING" id="377629.TERTU_1824"/>
<dbReference type="OrthoDB" id="9776368at2"/>
<dbReference type="HOGENOM" id="CLU_100976_0_0_6"/>